<name>A0A7J8AN82_MYOMY</name>
<accession>A0A7J8AN82</accession>
<evidence type="ECO:0000313" key="1">
    <source>
        <dbReference type="EMBL" id="KAF6387550.1"/>
    </source>
</evidence>
<protein>
    <submittedName>
        <fullName evidence="1">Uncharacterized protein</fullName>
    </submittedName>
</protein>
<organism evidence="1 2">
    <name type="scientific">Myotis myotis</name>
    <name type="common">Greater mouse-eared bat</name>
    <name type="synonym">Vespertilio myotis</name>
    <dbReference type="NCBI Taxonomy" id="51298"/>
    <lineage>
        <taxon>Eukaryota</taxon>
        <taxon>Metazoa</taxon>
        <taxon>Chordata</taxon>
        <taxon>Craniata</taxon>
        <taxon>Vertebrata</taxon>
        <taxon>Euteleostomi</taxon>
        <taxon>Mammalia</taxon>
        <taxon>Eutheria</taxon>
        <taxon>Laurasiatheria</taxon>
        <taxon>Chiroptera</taxon>
        <taxon>Yangochiroptera</taxon>
        <taxon>Vespertilionidae</taxon>
        <taxon>Myotis</taxon>
    </lineage>
</organism>
<evidence type="ECO:0000313" key="2">
    <source>
        <dbReference type="Proteomes" id="UP000527355"/>
    </source>
</evidence>
<keyword evidence="2" id="KW-1185">Reference proteome</keyword>
<dbReference type="Proteomes" id="UP000527355">
    <property type="component" value="Unassembled WGS sequence"/>
</dbReference>
<sequence length="145" mass="16171">MGRLNPVTSLKADSLFSKEWKDPGLVECQPMSQEVTVRFPVKGTCPGCGLDPQWGACRKQHGSLSSLMFLSLSPPPFLSEINKKILKKKMEGEITTGSFECQPLAVYIPPPTDLIVDSSLENDWWTVYSQPLHPPLRTHTQMANE</sequence>
<dbReference type="EMBL" id="JABWUV010000001">
    <property type="protein sequence ID" value="KAF6387550.1"/>
    <property type="molecule type" value="Genomic_DNA"/>
</dbReference>
<gene>
    <name evidence="1" type="ORF">mMyoMyo1_008040</name>
</gene>
<dbReference type="AlphaFoldDB" id="A0A7J8AN82"/>
<proteinExistence type="predicted"/>
<reference evidence="1 2" key="1">
    <citation type="journal article" date="2020" name="Nature">
        <title>Six reference-quality genomes reveal evolution of bat adaptations.</title>
        <authorList>
            <person name="Jebb D."/>
            <person name="Huang Z."/>
            <person name="Pippel M."/>
            <person name="Hughes G.M."/>
            <person name="Lavrichenko K."/>
            <person name="Devanna P."/>
            <person name="Winkler S."/>
            <person name="Jermiin L.S."/>
            <person name="Skirmuntt E.C."/>
            <person name="Katzourakis A."/>
            <person name="Burkitt-Gray L."/>
            <person name="Ray D.A."/>
            <person name="Sullivan K.A.M."/>
            <person name="Roscito J.G."/>
            <person name="Kirilenko B.M."/>
            <person name="Davalos L.M."/>
            <person name="Corthals A.P."/>
            <person name="Power M.L."/>
            <person name="Jones G."/>
            <person name="Ransome R.D."/>
            <person name="Dechmann D.K.N."/>
            <person name="Locatelli A.G."/>
            <person name="Puechmaille S.J."/>
            <person name="Fedrigo O."/>
            <person name="Jarvis E.D."/>
            <person name="Hiller M."/>
            <person name="Vernes S.C."/>
            <person name="Myers E.W."/>
            <person name="Teeling E.C."/>
        </authorList>
    </citation>
    <scope>NUCLEOTIDE SEQUENCE [LARGE SCALE GENOMIC DNA]</scope>
    <source>
        <strain evidence="1">MMyoMyo1</strain>
        <tissue evidence="1">Flight muscle</tissue>
    </source>
</reference>
<comment type="caution">
    <text evidence="1">The sequence shown here is derived from an EMBL/GenBank/DDBJ whole genome shotgun (WGS) entry which is preliminary data.</text>
</comment>